<evidence type="ECO:0000256" key="7">
    <source>
        <dbReference type="ARBA" id="ARBA00048248"/>
    </source>
</evidence>
<dbReference type="Gene3D" id="3.40.50.620">
    <property type="entry name" value="HUPs"/>
    <property type="match status" value="1"/>
</dbReference>
<comment type="catalytic activity">
    <reaction evidence="7 8">
        <text>tRNA(Tyr) + L-tyrosine + ATP = L-tyrosyl-tRNA(Tyr) + AMP + diphosphate + H(+)</text>
        <dbReference type="Rhea" id="RHEA:10220"/>
        <dbReference type="Rhea" id="RHEA-COMP:9706"/>
        <dbReference type="Rhea" id="RHEA-COMP:9707"/>
        <dbReference type="ChEBI" id="CHEBI:15378"/>
        <dbReference type="ChEBI" id="CHEBI:30616"/>
        <dbReference type="ChEBI" id="CHEBI:33019"/>
        <dbReference type="ChEBI" id="CHEBI:58315"/>
        <dbReference type="ChEBI" id="CHEBI:78442"/>
        <dbReference type="ChEBI" id="CHEBI:78536"/>
        <dbReference type="ChEBI" id="CHEBI:456215"/>
        <dbReference type="EC" id="6.1.1.1"/>
    </reaction>
</comment>
<dbReference type="PANTHER" id="PTHR46264:SF4">
    <property type="entry name" value="TYROSINE--TRNA LIGASE, CYTOPLASMIC"/>
    <property type="match status" value="1"/>
</dbReference>
<feature type="binding site" evidence="8">
    <location>
        <position position="184"/>
    </location>
    <ligand>
        <name>L-tyrosine</name>
        <dbReference type="ChEBI" id="CHEBI:58315"/>
    </ligand>
</feature>
<dbReference type="EMBL" id="RKLT01000001">
    <property type="protein sequence ID" value="MBX0293932.1"/>
    <property type="molecule type" value="Genomic_DNA"/>
</dbReference>
<dbReference type="NCBIfam" id="TIGR00234">
    <property type="entry name" value="tyrS"/>
    <property type="match status" value="1"/>
</dbReference>
<keyword evidence="5 8" id="KW-0648">Protein biosynthesis</keyword>
<reference evidence="9 10" key="1">
    <citation type="submission" date="2021-06" db="EMBL/GenBank/DDBJ databases">
        <title>Halomicroarcula sp. a new haloarchaeum isolated from saline soil.</title>
        <authorList>
            <person name="Duran-Viseras A."/>
            <person name="Sanchez-Porro C."/>
            <person name="Ventosa A."/>
        </authorList>
    </citation>
    <scope>NUCLEOTIDE SEQUENCE [LARGE SCALE GENOMIC DNA]</scope>
    <source>
        <strain evidence="9 10">F27</strain>
    </source>
</reference>
<evidence type="ECO:0000256" key="2">
    <source>
        <dbReference type="ARBA" id="ARBA00022598"/>
    </source>
</evidence>
<dbReference type="PROSITE" id="PS00178">
    <property type="entry name" value="AA_TRNA_LIGASE_I"/>
    <property type="match status" value="1"/>
</dbReference>
<accession>A0AAW4P841</accession>
<dbReference type="AlphaFoldDB" id="A0AAW4P841"/>
<dbReference type="GO" id="GO:0004831">
    <property type="term" value="F:tyrosine-tRNA ligase activity"/>
    <property type="evidence" value="ECO:0007669"/>
    <property type="project" value="UniProtKB-UniRule"/>
</dbReference>
<protein>
    <recommendedName>
        <fullName evidence="8">Tyrosine--tRNA ligase</fullName>
        <ecNumber evidence="8">6.1.1.1</ecNumber>
    </recommendedName>
    <alternativeName>
        <fullName evidence="8">Tyrosyl-tRNA synthetase</fullName>
        <shortName evidence="8">TyrRS</shortName>
    </alternativeName>
</protein>
<dbReference type="RefSeq" id="WP_220578620.1">
    <property type="nucleotide sequence ID" value="NZ_RKLT01000001.1"/>
</dbReference>
<dbReference type="GO" id="GO:0005737">
    <property type="term" value="C:cytoplasm"/>
    <property type="evidence" value="ECO:0007669"/>
    <property type="project" value="UniProtKB-SubCell"/>
</dbReference>
<dbReference type="HAMAP" id="MF_02008">
    <property type="entry name" value="Tyr_tRNA_synth_type3"/>
    <property type="match status" value="1"/>
</dbReference>
<comment type="caution">
    <text evidence="9">The sequence shown here is derived from an EMBL/GenBank/DDBJ whole genome shotgun (WGS) entry which is preliminary data.</text>
</comment>
<comment type="subcellular location">
    <subcellularLocation>
        <location evidence="8">Cytoplasm</location>
    </subcellularLocation>
</comment>
<keyword evidence="1 8" id="KW-0963">Cytoplasm</keyword>
<feature type="binding site" evidence="8">
    <location>
        <position position="162"/>
    </location>
    <ligand>
        <name>L-tyrosine</name>
        <dbReference type="ChEBI" id="CHEBI:58315"/>
    </ligand>
</feature>
<dbReference type="PANTHER" id="PTHR46264">
    <property type="entry name" value="TYROSINE-TRNA LIGASE"/>
    <property type="match status" value="1"/>
</dbReference>
<dbReference type="PRINTS" id="PR01040">
    <property type="entry name" value="TRNASYNTHTYR"/>
</dbReference>
<dbReference type="InterPro" id="IPR014729">
    <property type="entry name" value="Rossmann-like_a/b/a_fold"/>
</dbReference>
<dbReference type="EC" id="6.1.1.1" evidence="8"/>
<keyword evidence="4 8" id="KW-0067">ATP-binding</keyword>
<evidence type="ECO:0000256" key="1">
    <source>
        <dbReference type="ARBA" id="ARBA00022490"/>
    </source>
</evidence>
<evidence type="ECO:0000256" key="8">
    <source>
        <dbReference type="HAMAP-Rule" id="MF_02008"/>
    </source>
</evidence>
<dbReference type="InterPro" id="IPR023617">
    <property type="entry name" value="Tyr-tRNA-ligase_arc/euk-type"/>
</dbReference>
<dbReference type="GO" id="GO:0006437">
    <property type="term" value="P:tyrosyl-tRNA aminoacylation"/>
    <property type="evidence" value="ECO:0007669"/>
    <property type="project" value="UniProtKB-UniRule"/>
</dbReference>
<evidence type="ECO:0000256" key="3">
    <source>
        <dbReference type="ARBA" id="ARBA00022741"/>
    </source>
</evidence>
<comment type="caution">
    <text evidence="8">Lacks conserved residue(s) required for the propagation of feature annotation.</text>
</comment>
<keyword evidence="6 8" id="KW-0030">Aminoacyl-tRNA synthetase</keyword>
<comment type="similarity">
    <text evidence="8">Belongs to the class-I aminoacyl-tRNA synthetase family. TyrS type 3 subfamily.</text>
</comment>
<comment type="function">
    <text evidence="8">Catalyzes the attachment of tyrosine to tRNA(Tyr) in a two-step reaction: tyrosine is first activated by ATP to form Tyr-AMP and then transferred to the acceptor end of tRNA(Tyr).</text>
</comment>
<dbReference type="InterPro" id="IPR002307">
    <property type="entry name" value="Tyr-tRNA-ligase"/>
</dbReference>
<sequence>MDTAERIDLVSRHTQEVVTEEELEELFEAGDPTAYIGYAPTGEMHIGHFTTMRKLADFLRAGIEVTVLIADLHAHLDDNKSPFDLLDARSTYYEAAIEGMIDAAGADPDDVEFVRGTDFQLDEEYTLEMYRMAAETTIARSQRAASEVVRESESPNLGGLIYPLMQTLDVKALDADIAYGGVDQRGIYMLSREVLPDHGGESPVCVFAPLLSGLSGGKMSASDAASKVNLTDSDEEVEEKIGQAYCPAGELEDNGVLEYLNHLVFPVLEAGGESFVVSRPDEYGGDLVYESYDAVEEDFLSGELHPADLKPAVASAVSEVIDPVRTRLNERPELLAEAYPETYGDGEA</sequence>
<dbReference type="InterPro" id="IPR023684">
    <property type="entry name" value="Tyr-tRNA-ligase_3"/>
</dbReference>
<dbReference type="NCBIfam" id="NF006330">
    <property type="entry name" value="PRK08560.1"/>
    <property type="match status" value="1"/>
</dbReference>
<keyword evidence="3 8" id="KW-0547">Nucleotide-binding</keyword>
<feature type="binding site" evidence="8">
    <location>
        <position position="35"/>
    </location>
    <ligand>
        <name>L-tyrosine</name>
        <dbReference type="ChEBI" id="CHEBI:58315"/>
    </ligand>
</feature>
<dbReference type="SUPFAM" id="SSF52374">
    <property type="entry name" value="Nucleotidylyl transferase"/>
    <property type="match status" value="1"/>
</dbReference>
<organism evidence="9 10">
    <name type="scientific">Haloarcula nitratireducens</name>
    <dbReference type="NCBI Taxonomy" id="2487749"/>
    <lineage>
        <taxon>Archaea</taxon>
        <taxon>Methanobacteriati</taxon>
        <taxon>Methanobacteriota</taxon>
        <taxon>Stenosarchaea group</taxon>
        <taxon>Halobacteria</taxon>
        <taxon>Halobacteriales</taxon>
        <taxon>Haloarculaceae</taxon>
        <taxon>Haloarcula</taxon>
    </lineage>
</organism>
<dbReference type="InterPro" id="IPR002305">
    <property type="entry name" value="aa-tRNA-synth_Ic"/>
</dbReference>
<proteinExistence type="inferred from homology"/>
<gene>
    <name evidence="8" type="primary">tyrS</name>
    <name evidence="9" type="ORF">EGH23_03425</name>
</gene>
<dbReference type="Gene3D" id="1.10.240.10">
    <property type="entry name" value="Tyrosyl-Transfer RNA Synthetase"/>
    <property type="match status" value="1"/>
</dbReference>
<feature type="short sequence motif" description="'HIGH' region" evidence="8">
    <location>
        <begin position="40"/>
        <end position="48"/>
    </location>
</feature>
<evidence type="ECO:0000256" key="5">
    <source>
        <dbReference type="ARBA" id="ARBA00022917"/>
    </source>
</evidence>
<evidence type="ECO:0000313" key="9">
    <source>
        <dbReference type="EMBL" id="MBX0293932.1"/>
    </source>
</evidence>
<feature type="binding site" evidence="8">
    <location>
        <position position="169"/>
    </location>
    <ligand>
        <name>L-tyrosine</name>
        <dbReference type="ChEBI" id="CHEBI:58315"/>
    </ligand>
</feature>
<dbReference type="Proteomes" id="UP001430455">
    <property type="component" value="Unassembled WGS sequence"/>
</dbReference>
<evidence type="ECO:0000256" key="6">
    <source>
        <dbReference type="ARBA" id="ARBA00023146"/>
    </source>
</evidence>
<comment type="subunit">
    <text evidence="8">Homodimer.</text>
</comment>
<evidence type="ECO:0000313" key="10">
    <source>
        <dbReference type="Proteomes" id="UP001430455"/>
    </source>
</evidence>
<feature type="binding site" evidence="8">
    <location>
        <position position="166"/>
    </location>
    <ligand>
        <name>L-tyrosine</name>
        <dbReference type="ChEBI" id="CHEBI:58315"/>
    </ligand>
</feature>
<dbReference type="InterPro" id="IPR001412">
    <property type="entry name" value="aa-tRNA-synth_I_CS"/>
</dbReference>
<dbReference type="InterPro" id="IPR050489">
    <property type="entry name" value="Tyr-tRNA_synthase"/>
</dbReference>
<dbReference type="GO" id="GO:0005524">
    <property type="term" value="F:ATP binding"/>
    <property type="evidence" value="ECO:0007669"/>
    <property type="project" value="UniProtKB-UniRule"/>
</dbReference>
<name>A0AAW4P841_9EURY</name>
<keyword evidence="2 8" id="KW-0436">Ligase</keyword>
<keyword evidence="10" id="KW-1185">Reference proteome</keyword>
<dbReference type="Pfam" id="PF00579">
    <property type="entry name" value="tRNA-synt_1b"/>
    <property type="match status" value="1"/>
</dbReference>
<evidence type="ECO:0000256" key="4">
    <source>
        <dbReference type="ARBA" id="ARBA00022840"/>
    </source>
</evidence>
<dbReference type="PIRSF" id="PIRSF006588">
    <property type="entry name" value="TyrRS_arch_euk"/>
    <property type="match status" value="1"/>
</dbReference>